<name>A0A3Q3JBU8_MONAL</name>
<evidence type="ECO:0000313" key="7">
    <source>
        <dbReference type="Proteomes" id="UP000261600"/>
    </source>
</evidence>
<keyword evidence="2 4" id="KW-0732">Signal</keyword>
<dbReference type="Pfam" id="PF13855">
    <property type="entry name" value="LRR_8"/>
    <property type="match status" value="1"/>
</dbReference>
<dbReference type="PROSITE" id="PS51450">
    <property type="entry name" value="LRR"/>
    <property type="match status" value="1"/>
</dbReference>
<dbReference type="InterPro" id="IPR050541">
    <property type="entry name" value="LRR_TM_domain-containing"/>
</dbReference>
<keyword evidence="3" id="KW-0677">Repeat</keyword>
<evidence type="ECO:0000259" key="5">
    <source>
        <dbReference type="SMART" id="SM00013"/>
    </source>
</evidence>
<dbReference type="GO" id="GO:0005886">
    <property type="term" value="C:plasma membrane"/>
    <property type="evidence" value="ECO:0007669"/>
    <property type="project" value="TreeGrafter"/>
</dbReference>
<evidence type="ECO:0000256" key="2">
    <source>
        <dbReference type="ARBA" id="ARBA00022729"/>
    </source>
</evidence>
<dbReference type="InterPro" id="IPR001611">
    <property type="entry name" value="Leu-rich_rpt"/>
</dbReference>
<dbReference type="SMART" id="SM00013">
    <property type="entry name" value="LRRNT"/>
    <property type="match status" value="1"/>
</dbReference>
<organism evidence="6 7">
    <name type="scientific">Monopterus albus</name>
    <name type="common">Swamp eel</name>
    <dbReference type="NCBI Taxonomy" id="43700"/>
    <lineage>
        <taxon>Eukaryota</taxon>
        <taxon>Metazoa</taxon>
        <taxon>Chordata</taxon>
        <taxon>Craniata</taxon>
        <taxon>Vertebrata</taxon>
        <taxon>Euteleostomi</taxon>
        <taxon>Actinopterygii</taxon>
        <taxon>Neopterygii</taxon>
        <taxon>Teleostei</taxon>
        <taxon>Neoteleostei</taxon>
        <taxon>Acanthomorphata</taxon>
        <taxon>Anabantaria</taxon>
        <taxon>Synbranchiformes</taxon>
        <taxon>Synbranchidae</taxon>
        <taxon>Monopterus</taxon>
    </lineage>
</organism>
<accession>A0A3Q3JBU8</accession>
<feature type="signal peptide" evidence="4">
    <location>
        <begin position="1"/>
        <end position="39"/>
    </location>
</feature>
<dbReference type="PANTHER" id="PTHR24369:SF213">
    <property type="entry name" value="INSULIN LIKE GROWTH FACTOR BINDING PROTEIN ACID LABILE SUBUNIT"/>
    <property type="match status" value="1"/>
</dbReference>
<dbReference type="Gene3D" id="3.80.10.10">
    <property type="entry name" value="Ribonuclease Inhibitor"/>
    <property type="match status" value="2"/>
</dbReference>
<keyword evidence="7" id="KW-1185">Reference proteome</keyword>
<sequence>MHPIVSQLLGKANVGGSHCEPATATLLLLLCFGFPPSVATCPFYCLCASDIISCSGHNLSRLPSDVPSYATRLDLSHNALTVLPVAWIPQPLNWLATLVLSRNSINRIEMNAFTVTPHLLHLDLSSNQITVLNSSIFTGLKDLKELLLFGNQIVQINPGAFSDLHNLQSGIYLQENPLVCDCAFLRTDLMIPLKLSAVPGQVELLEQEVHPLLCLLIVIVLMLHIHFRS</sequence>
<feature type="domain" description="LRRNT" evidence="5">
    <location>
        <begin position="40"/>
        <end position="72"/>
    </location>
</feature>
<feature type="chain" id="PRO_5018534929" description="LRRNT domain-containing protein" evidence="4">
    <location>
        <begin position="40"/>
        <end position="229"/>
    </location>
</feature>
<proteinExistence type="predicted"/>
<dbReference type="InterPro" id="IPR032675">
    <property type="entry name" value="LRR_dom_sf"/>
</dbReference>
<dbReference type="AlphaFoldDB" id="A0A3Q3JBU8"/>
<dbReference type="SUPFAM" id="SSF52058">
    <property type="entry name" value="L domain-like"/>
    <property type="match status" value="1"/>
</dbReference>
<dbReference type="PANTHER" id="PTHR24369">
    <property type="entry name" value="ANTIGEN BSP, PUTATIVE-RELATED"/>
    <property type="match status" value="1"/>
</dbReference>
<evidence type="ECO:0000256" key="3">
    <source>
        <dbReference type="ARBA" id="ARBA00022737"/>
    </source>
</evidence>
<dbReference type="InterPro" id="IPR003591">
    <property type="entry name" value="Leu-rich_rpt_typical-subtyp"/>
</dbReference>
<dbReference type="Proteomes" id="UP000261600">
    <property type="component" value="Unplaced"/>
</dbReference>
<keyword evidence="1" id="KW-0433">Leucine-rich repeat</keyword>
<dbReference type="STRING" id="43700.ENSMALP00000016434"/>
<dbReference type="Ensembl" id="ENSMALT00000016765.1">
    <property type="protein sequence ID" value="ENSMALP00000016434.1"/>
    <property type="gene ID" value="ENSMALG00000011522.1"/>
</dbReference>
<dbReference type="InterPro" id="IPR000372">
    <property type="entry name" value="LRRNT"/>
</dbReference>
<dbReference type="SMART" id="SM00369">
    <property type="entry name" value="LRR_TYP"/>
    <property type="match status" value="3"/>
</dbReference>
<evidence type="ECO:0000313" key="6">
    <source>
        <dbReference type="Ensembl" id="ENSMALP00000016434.1"/>
    </source>
</evidence>
<reference evidence="6" key="1">
    <citation type="submission" date="2025-08" db="UniProtKB">
        <authorList>
            <consortium name="Ensembl"/>
        </authorList>
    </citation>
    <scope>IDENTIFICATION</scope>
</reference>
<evidence type="ECO:0000256" key="4">
    <source>
        <dbReference type="SAM" id="SignalP"/>
    </source>
</evidence>
<evidence type="ECO:0000256" key="1">
    <source>
        <dbReference type="ARBA" id="ARBA00022614"/>
    </source>
</evidence>
<protein>
    <recommendedName>
        <fullName evidence="5">LRRNT domain-containing protein</fullName>
    </recommendedName>
</protein>
<reference evidence="6" key="2">
    <citation type="submission" date="2025-09" db="UniProtKB">
        <authorList>
            <consortium name="Ensembl"/>
        </authorList>
    </citation>
    <scope>IDENTIFICATION</scope>
</reference>